<keyword evidence="2" id="KW-1185">Reference proteome</keyword>
<protein>
    <submittedName>
        <fullName evidence="1">Uncharacterized protein</fullName>
    </submittedName>
</protein>
<proteinExistence type="predicted"/>
<evidence type="ECO:0000313" key="2">
    <source>
        <dbReference type="Proteomes" id="UP000078200"/>
    </source>
</evidence>
<reference evidence="1" key="1">
    <citation type="submission" date="2020-05" db="UniProtKB">
        <authorList>
            <consortium name="EnsemblMetazoa"/>
        </authorList>
    </citation>
    <scope>IDENTIFICATION</scope>
    <source>
        <strain evidence="1">TTRI</strain>
    </source>
</reference>
<organism evidence="1 2">
    <name type="scientific">Glossina austeni</name>
    <name type="common">Savannah tsetse fly</name>
    <dbReference type="NCBI Taxonomy" id="7395"/>
    <lineage>
        <taxon>Eukaryota</taxon>
        <taxon>Metazoa</taxon>
        <taxon>Ecdysozoa</taxon>
        <taxon>Arthropoda</taxon>
        <taxon>Hexapoda</taxon>
        <taxon>Insecta</taxon>
        <taxon>Pterygota</taxon>
        <taxon>Neoptera</taxon>
        <taxon>Endopterygota</taxon>
        <taxon>Diptera</taxon>
        <taxon>Brachycera</taxon>
        <taxon>Muscomorpha</taxon>
        <taxon>Hippoboscoidea</taxon>
        <taxon>Glossinidae</taxon>
        <taxon>Glossina</taxon>
    </lineage>
</organism>
<accession>A0A1A9VNU1</accession>
<dbReference type="EnsemblMetazoa" id="GAUT042938-RA">
    <property type="protein sequence ID" value="GAUT042938-PA"/>
    <property type="gene ID" value="GAUT042938"/>
</dbReference>
<sequence length="101" mass="11811">MSQYIPRIPKIILELNEEFVEINFILIELLDVVAPTTRKKEIEKEQWNPAASRQLYVQTNNVVPVLAVETTLAICYNTTFRLLMYRLLAMESSNIKHLNFN</sequence>
<evidence type="ECO:0000313" key="1">
    <source>
        <dbReference type="EnsemblMetazoa" id="GAUT042938-PA"/>
    </source>
</evidence>
<dbReference type="AlphaFoldDB" id="A0A1A9VNU1"/>
<dbReference type="VEuPathDB" id="VectorBase:GAUT042938"/>
<name>A0A1A9VNU1_GLOAU</name>
<dbReference type="Proteomes" id="UP000078200">
    <property type="component" value="Unassembled WGS sequence"/>
</dbReference>